<evidence type="ECO:0000313" key="5">
    <source>
        <dbReference type="EMBL" id="KAH3728625.1"/>
    </source>
</evidence>
<dbReference type="EMBL" id="JAIWYP010000012">
    <property type="protein sequence ID" value="KAH3728625.1"/>
    <property type="molecule type" value="Genomic_DNA"/>
</dbReference>
<reference evidence="5" key="2">
    <citation type="submission" date="2020-11" db="EMBL/GenBank/DDBJ databases">
        <authorList>
            <person name="McCartney M.A."/>
            <person name="Auch B."/>
            <person name="Kono T."/>
            <person name="Mallez S."/>
            <person name="Becker A."/>
            <person name="Gohl D.M."/>
            <person name="Silverstein K.A.T."/>
            <person name="Koren S."/>
            <person name="Bechman K.B."/>
            <person name="Herman A."/>
            <person name="Abrahante J.E."/>
            <person name="Garbe J."/>
        </authorList>
    </citation>
    <scope>NUCLEOTIDE SEQUENCE</scope>
    <source>
        <strain evidence="5">Duluth1</strain>
        <tissue evidence="5">Whole animal</tissue>
    </source>
</reference>
<keyword evidence="6" id="KW-1185">Reference proteome</keyword>
<accession>A0A9D4CND8</accession>
<dbReference type="Gene3D" id="2.40.20.10">
    <property type="entry name" value="Plasminogen Kringle 4"/>
    <property type="match status" value="1"/>
</dbReference>
<reference evidence="5" key="1">
    <citation type="journal article" date="2019" name="bioRxiv">
        <title>The Genome of the Zebra Mussel, Dreissena polymorpha: A Resource for Invasive Species Research.</title>
        <authorList>
            <person name="McCartney M.A."/>
            <person name="Auch B."/>
            <person name="Kono T."/>
            <person name="Mallez S."/>
            <person name="Zhang Y."/>
            <person name="Obille A."/>
            <person name="Becker A."/>
            <person name="Abrahante J.E."/>
            <person name="Garbe J."/>
            <person name="Badalamenti J.P."/>
            <person name="Herman A."/>
            <person name="Mangelson H."/>
            <person name="Liachko I."/>
            <person name="Sullivan S."/>
            <person name="Sone E.D."/>
            <person name="Koren S."/>
            <person name="Silverstein K.A.T."/>
            <person name="Beckman K.B."/>
            <person name="Gohl D.M."/>
        </authorList>
    </citation>
    <scope>NUCLEOTIDE SEQUENCE</scope>
    <source>
        <strain evidence="5">Duluth1</strain>
        <tissue evidence="5">Whole animal</tissue>
    </source>
</reference>
<protein>
    <recommendedName>
        <fullName evidence="4">Kringle domain-containing protein</fullName>
    </recommendedName>
</protein>
<comment type="caution">
    <text evidence="5">The sequence shown here is derived from an EMBL/GenBank/DDBJ whole genome shotgun (WGS) entry which is preliminary data.</text>
</comment>
<keyword evidence="1 3" id="KW-0420">Kringle</keyword>
<name>A0A9D4CND8_DREPO</name>
<evidence type="ECO:0000256" key="3">
    <source>
        <dbReference type="PROSITE-ProRule" id="PRU00121"/>
    </source>
</evidence>
<organism evidence="5 6">
    <name type="scientific">Dreissena polymorpha</name>
    <name type="common">Zebra mussel</name>
    <name type="synonym">Mytilus polymorpha</name>
    <dbReference type="NCBI Taxonomy" id="45954"/>
    <lineage>
        <taxon>Eukaryota</taxon>
        <taxon>Metazoa</taxon>
        <taxon>Spiralia</taxon>
        <taxon>Lophotrochozoa</taxon>
        <taxon>Mollusca</taxon>
        <taxon>Bivalvia</taxon>
        <taxon>Autobranchia</taxon>
        <taxon>Heteroconchia</taxon>
        <taxon>Euheterodonta</taxon>
        <taxon>Imparidentia</taxon>
        <taxon>Neoheterodontei</taxon>
        <taxon>Myida</taxon>
        <taxon>Dreissenoidea</taxon>
        <taxon>Dreissenidae</taxon>
        <taxon>Dreissena</taxon>
    </lineage>
</organism>
<proteinExistence type="predicted"/>
<dbReference type="AlphaFoldDB" id="A0A9D4CND8"/>
<evidence type="ECO:0000256" key="1">
    <source>
        <dbReference type="ARBA" id="ARBA00022572"/>
    </source>
</evidence>
<evidence type="ECO:0000313" key="6">
    <source>
        <dbReference type="Proteomes" id="UP000828390"/>
    </source>
</evidence>
<dbReference type="PROSITE" id="PS50070">
    <property type="entry name" value="KRINGLE_2"/>
    <property type="match status" value="1"/>
</dbReference>
<dbReference type="InterPro" id="IPR000001">
    <property type="entry name" value="Kringle"/>
</dbReference>
<evidence type="ECO:0000256" key="2">
    <source>
        <dbReference type="ARBA" id="ARBA00023157"/>
    </source>
</evidence>
<dbReference type="InterPro" id="IPR013806">
    <property type="entry name" value="Kringle-like"/>
</dbReference>
<feature type="domain" description="Kringle" evidence="4">
    <location>
        <begin position="18"/>
        <end position="92"/>
    </location>
</feature>
<dbReference type="SMART" id="SM00130">
    <property type="entry name" value="KR"/>
    <property type="match status" value="1"/>
</dbReference>
<keyword evidence="2" id="KW-1015">Disulfide bond</keyword>
<dbReference type="InterPro" id="IPR038178">
    <property type="entry name" value="Kringle_sf"/>
</dbReference>
<evidence type="ECO:0000259" key="4">
    <source>
        <dbReference type="PROSITE" id="PS50070"/>
    </source>
</evidence>
<sequence length="95" mass="10709">MKVLLTETNLFLNSAGCYHMNDSGASYNGPAAHDAQGLPCELWSKNGFSDIEGNFCRNPQPSSHDRPFCFVEGRKSSCDIKLCGMFYYFYLCYVQ</sequence>
<gene>
    <name evidence="5" type="ORF">DPMN_054584</name>
</gene>
<comment type="caution">
    <text evidence="3">Lacks conserved residue(s) required for the propagation of feature annotation.</text>
</comment>
<dbReference type="SUPFAM" id="SSF57440">
    <property type="entry name" value="Kringle-like"/>
    <property type="match status" value="1"/>
</dbReference>
<dbReference type="Proteomes" id="UP000828390">
    <property type="component" value="Unassembled WGS sequence"/>
</dbReference>